<dbReference type="InterPro" id="IPR036812">
    <property type="entry name" value="NAD(P)_OxRdtase_dom_sf"/>
</dbReference>
<sequence>MLLPSLLLLPLSAVAAPTLQQTPFAITGSPIPGVNWDAFSNHTLIPLNDGNFVPSPAFGVGSVWKGQNVTELVLSALQSGYRHLDNSPFYGNEQFVGDAVRASGIPRENLYITTKFDHFNDDDVEVEFQKSLDKLGVAYIDLLLIHFPFVAAHDPAGVWASFESLHSRNLVRSIGVSNYDVKSLKALLALPDRTVTPVINQIKYHPYVQLQQGAVIELADEEGIRTAAYSTLTPLTSETGGAVDKVLTKIGEEEGITEGQVILDWVKSQGIAVVTTSGNPDHQREQLAVFGKDFPSLSKAEVKELEKAGQKHELKKGKPDH</sequence>
<evidence type="ECO:0000256" key="3">
    <source>
        <dbReference type="ARBA" id="ARBA00023002"/>
    </source>
</evidence>
<dbReference type="Proteomes" id="UP000193467">
    <property type="component" value="Unassembled WGS sequence"/>
</dbReference>
<evidence type="ECO:0000313" key="9">
    <source>
        <dbReference type="EMBL" id="ORY84640.1"/>
    </source>
</evidence>
<protein>
    <submittedName>
        <fullName evidence="9">Aldo/keto reductase</fullName>
    </submittedName>
</protein>
<feature type="signal peptide" evidence="7">
    <location>
        <begin position="1"/>
        <end position="15"/>
    </location>
</feature>
<dbReference type="PANTHER" id="PTHR43827:SF3">
    <property type="entry name" value="NADP-DEPENDENT OXIDOREDUCTASE DOMAIN-CONTAINING PROTEIN"/>
    <property type="match status" value="1"/>
</dbReference>
<dbReference type="STRING" id="106004.A0A1Y2FKY5"/>
<keyword evidence="3" id="KW-0560">Oxidoreductase</keyword>
<dbReference type="PROSITE" id="PS00062">
    <property type="entry name" value="ALDOKETO_REDUCTASE_2"/>
    <property type="match status" value="1"/>
</dbReference>
<evidence type="ECO:0000313" key="10">
    <source>
        <dbReference type="Proteomes" id="UP000193467"/>
    </source>
</evidence>
<name>A0A1Y2FKY5_9BASI</name>
<dbReference type="SUPFAM" id="SSF51430">
    <property type="entry name" value="NAD(P)-linked oxidoreductase"/>
    <property type="match status" value="1"/>
</dbReference>
<dbReference type="InterPro" id="IPR023210">
    <property type="entry name" value="NADP_OxRdtase_dom"/>
</dbReference>
<dbReference type="Gene3D" id="3.20.20.100">
    <property type="entry name" value="NADP-dependent oxidoreductase domain"/>
    <property type="match status" value="1"/>
</dbReference>
<evidence type="ECO:0000256" key="2">
    <source>
        <dbReference type="ARBA" id="ARBA00022857"/>
    </source>
</evidence>
<accession>A0A1Y2FKY5</accession>
<evidence type="ECO:0000256" key="1">
    <source>
        <dbReference type="ARBA" id="ARBA00007905"/>
    </source>
</evidence>
<dbReference type="PANTHER" id="PTHR43827">
    <property type="entry name" value="2,5-DIKETO-D-GLUCONIC ACID REDUCTASE"/>
    <property type="match status" value="1"/>
</dbReference>
<organism evidence="9 10">
    <name type="scientific">Leucosporidium creatinivorum</name>
    <dbReference type="NCBI Taxonomy" id="106004"/>
    <lineage>
        <taxon>Eukaryota</taxon>
        <taxon>Fungi</taxon>
        <taxon>Dikarya</taxon>
        <taxon>Basidiomycota</taxon>
        <taxon>Pucciniomycotina</taxon>
        <taxon>Microbotryomycetes</taxon>
        <taxon>Leucosporidiales</taxon>
        <taxon>Leucosporidium</taxon>
    </lineage>
</organism>
<feature type="binding site" evidence="5">
    <location>
        <position position="146"/>
    </location>
    <ligand>
        <name>substrate</name>
    </ligand>
</feature>
<dbReference type="PRINTS" id="PR00069">
    <property type="entry name" value="ALDKETRDTASE"/>
</dbReference>
<evidence type="ECO:0000256" key="6">
    <source>
        <dbReference type="PIRSR" id="PIRSR000097-3"/>
    </source>
</evidence>
<dbReference type="EMBL" id="MCGR01000017">
    <property type="protein sequence ID" value="ORY84640.1"/>
    <property type="molecule type" value="Genomic_DNA"/>
</dbReference>
<keyword evidence="7" id="KW-0732">Signal</keyword>
<comment type="caution">
    <text evidence="9">The sequence shown here is derived from an EMBL/GenBank/DDBJ whole genome shotgun (WGS) entry which is preliminary data.</text>
</comment>
<feature type="domain" description="NADP-dependent oxidoreductase" evidence="8">
    <location>
        <begin position="68"/>
        <end position="308"/>
    </location>
</feature>
<gene>
    <name evidence="9" type="ORF">BCR35DRAFT_302941</name>
</gene>
<evidence type="ECO:0000256" key="4">
    <source>
        <dbReference type="PIRSR" id="PIRSR000097-1"/>
    </source>
</evidence>
<dbReference type="InterPro" id="IPR018170">
    <property type="entry name" value="Aldo/ket_reductase_CS"/>
</dbReference>
<proteinExistence type="inferred from homology"/>
<evidence type="ECO:0000256" key="5">
    <source>
        <dbReference type="PIRSR" id="PIRSR000097-2"/>
    </source>
</evidence>
<dbReference type="PIRSF" id="PIRSF000097">
    <property type="entry name" value="AKR"/>
    <property type="match status" value="1"/>
</dbReference>
<dbReference type="Pfam" id="PF00248">
    <property type="entry name" value="Aldo_ket_red"/>
    <property type="match status" value="1"/>
</dbReference>
<dbReference type="GO" id="GO:0016616">
    <property type="term" value="F:oxidoreductase activity, acting on the CH-OH group of donors, NAD or NADP as acceptor"/>
    <property type="evidence" value="ECO:0007669"/>
    <property type="project" value="UniProtKB-ARBA"/>
</dbReference>
<feature type="chain" id="PRO_5013208933" evidence="7">
    <location>
        <begin position="16"/>
        <end position="321"/>
    </location>
</feature>
<dbReference type="InterPro" id="IPR020471">
    <property type="entry name" value="AKR"/>
</dbReference>
<evidence type="ECO:0000259" key="8">
    <source>
        <dbReference type="Pfam" id="PF00248"/>
    </source>
</evidence>
<feature type="site" description="Lowers pKa of active site Tyr" evidence="6">
    <location>
        <position position="115"/>
    </location>
</feature>
<dbReference type="InParanoid" id="A0A1Y2FKY5"/>
<dbReference type="OrthoDB" id="416253at2759"/>
<keyword evidence="10" id="KW-1185">Reference proteome</keyword>
<reference evidence="9 10" key="1">
    <citation type="submission" date="2016-07" db="EMBL/GenBank/DDBJ databases">
        <title>Pervasive Adenine N6-methylation of Active Genes in Fungi.</title>
        <authorList>
            <consortium name="DOE Joint Genome Institute"/>
            <person name="Mondo S.J."/>
            <person name="Dannebaum R.O."/>
            <person name="Kuo R.C."/>
            <person name="Labutti K."/>
            <person name="Haridas S."/>
            <person name="Kuo A."/>
            <person name="Salamov A."/>
            <person name="Ahrendt S.R."/>
            <person name="Lipzen A."/>
            <person name="Sullivan W."/>
            <person name="Andreopoulos W.B."/>
            <person name="Clum A."/>
            <person name="Lindquist E."/>
            <person name="Daum C."/>
            <person name="Ramamoorthy G.K."/>
            <person name="Gryganskyi A."/>
            <person name="Culley D."/>
            <person name="Magnuson J.K."/>
            <person name="James T.Y."/>
            <person name="O'Malley M.A."/>
            <person name="Stajich J.E."/>
            <person name="Spatafora J.W."/>
            <person name="Visel A."/>
            <person name="Grigoriev I.V."/>
        </authorList>
    </citation>
    <scope>NUCLEOTIDE SEQUENCE [LARGE SCALE GENOMIC DNA]</scope>
    <source>
        <strain evidence="9 10">62-1032</strain>
    </source>
</reference>
<feature type="active site" description="Proton donor" evidence="4">
    <location>
        <position position="90"/>
    </location>
</feature>
<dbReference type="AlphaFoldDB" id="A0A1Y2FKY5"/>
<comment type="similarity">
    <text evidence="1">Belongs to the aldo/keto reductase family.</text>
</comment>
<keyword evidence="2" id="KW-0521">NADP</keyword>
<evidence type="ECO:0000256" key="7">
    <source>
        <dbReference type="SAM" id="SignalP"/>
    </source>
</evidence>